<dbReference type="AlphaFoldDB" id="D7LBA0"/>
<dbReference type="Proteomes" id="UP000008694">
    <property type="component" value="Unassembled WGS sequence"/>
</dbReference>
<feature type="non-terminal residue" evidence="1">
    <location>
        <position position="1"/>
    </location>
</feature>
<evidence type="ECO:0000313" key="2">
    <source>
        <dbReference type="Proteomes" id="UP000008694"/>
    </source>
</evidence>
<protein>
    <submittedName>
        <fullName evidence="1">Predicted protein</fullName>
    </submittedName>
</protein>
<reference evidence="2" key="1">
    <citation type="journal article" date="2011" name="Nat. Genet.">
        <title>The Arabidopsis lyrata genome sequence and the basis of rapid genome size change.</title>
        <authorList>
            <person name="Hu T.T."/>
            <person name="Pattyn P."/>
            <person name="Bakker E.G."/>
            <person name="Cao J."/>
            <person name="Cheng J.-F."/>
            <person name="Clark R.M."/>
            <person name="Fahlgren N."/>
            <person name="Fawcett J.A."/>
            <person name="Grimwood J."/>
            <person name="Gundlach H."/>
            <person name="Haberer G."/>
            <person name="Hollister J.D."/>
            <person name="Ossowski S."/>
            <person name="Ottilar R.P."/>
            <person name="Salamov A.A."/>
            <person name="Schneeberger K."/>
            <person name="Spannagl M."/>
            <person name="Wang X."/>
            <person name="Yang L."/>
            <person name="Nasrallah M.E."/>
            <person name="Bergelson J."/>
            <person name="Carrington J.C."/>
            <person name="Gaut B.S."/>
            <person name="Schmutz J."/>
            <person name="Mayer K.F.X."/>
            <person name="Van de Peer Y."/>
            <person name="Grigoriev I.V."/>
            <person name="Nordborg M."/>
            <person name="Weigel D."/>
            <person name="Guo Y.-L."/>
        </authorList>
    </citation>
    <scope>NUCLEOTIDE SEQUENCE [LARGE SCALE GENOMIC DNA]</scope>
    <source>
        <strain evidence="2">cv. MN47</strain>
    </source>
</reference>
<dbReference type="EMBL" id="GL348715">
    <property type="protein sequence ID" value="EFH62421.1"/>
    <property type="molecule type" value="Genomic_DNA"/>
</dbReference>
<dbReference type="HOGENOM" id="CLU_3093564_0_0_1"/>
<name>D7LBA0_ARALL</name>
<keyword evidence="2" id="KW-1185">Reference proteome</keyword>
<gene>
    <name evidence="1" type="ORF">ARALYDRAFT_674603</name>
</gene>
<sequence length="52" mass="6096">DLFRQQVVVFTGSEHVGKWGCCRELFRSEDYGEGEMSSSWLLQDRGWSVKLR</sequence>
<proteinExistence type="predicted"/>
<organism evidence="2">
    <name type="scientific">Arabidopsis lyrata subsp. lyrata</name>
    <name type="common">Lyre-leaved rock-cress</name>
    <dbReference type="NCBI Taxonomy" id="81972"/>
    <lineage>
        <taxon>Eukaryota</taxon>
        <taxon>Viridiplantae</taxon>
        <taxon>Streptophyta</taxon>
        <taxon>Embryophyta</taxon>
        <taxon>Tracheophyta</taxon>
        <taxon>Spermatophyta</taxon>
        <taxon>Magnoliopsida</taxon>
        <taxon>eudicotyledons</taxon>
        <taxon>Gunneridae</taxon>
        <taxon>Pentapetalae</taxon>
        <taxon>rosids</taxon>
        <taxon>malvids</taxon>
        <taxon>Brassicales</taxon>
        <taxon>Brassicaceae</taxon>
        <taxon>Camelineae</taxon>
        <taxon>Arabidopsis</taxon>
    </lineage>
</organism>
<dbReference type="Gramene" id="Al_scaffold_0003_3800">
    <property type="protein sequence ID" value="Al_scaffold_0003_3800"/>
    <property type="gene ID" value="Al_scaffold_0003_3800"/>
</dbReference>
<evidence type="ECO:0000313" key="1">
    <source>
        <dbReference type="EMBL" id="EFH62421.1"/>
    </source>
</evidence>
<accession>D7LBA0</accession>